<proteinExistence type="predicted"/>
<feature type="transmembrane region" description="Helical" evidence="6">
    <location>
        <begin position="12"/>
        <end position="33"/>
    </location>
</feature>
<feature type="transmembrane region" description="Helical" evidence="6">
    <location>
        <begin position="243"/>
        <end position="264"/>
    </location>
</feature>
<dbReference type="PANTHER" id="PTHR30250:SF11">
    <property type="entry name" value="O-ANTIGEN TRANSPORTER-RELATED"/>
    <property type="match status" value="1"/>
</dbReference>
<evidence type="ECO:0000313" key="9">
    <source>
        <dbReference type="Proteomes" id="UP000021315"/>
    </source>
</evidence>
<feature type="transmembrane region" description="Helical" evidence="6">
    <location>
        <begin position="167"/>
        <end position="184"/>
    </location>
</feature>
<evidence type="ECO:0000256" key="3">
    <source>
        <dbReference type="ARBA" id="ARBA00022692"/>
    </source>
</evidence>
<dbReference type="Proteomes" id="UP000021315">
    <property type="component" value="Unassembled WGS sequence"/>
</dbReference>
<dbReference type="KEGG" id="acog:HWD57_19360"/>
<feature type="transmembrane region" description="Helical" evidence="6">
    <location>
        <begin position="39"/>
        <end position="57"/>
    </location>
</feature>
<keyword evidence="4 6" id="KW-1133">Transmembrane helix</keyword>
<keyword evidence="5 6" id="KW-0472">Membrane</keyword>
<feature type="transmembrane region" description="Helical" evidence="6">
    <location>
        <begin position="142"/>
        <end position="161"/>
    </location>
</feature>
<organism evidence="7 9">
    <name type="scientific">Candidatus Accumulibacter cognatus</name>
    <dbReference type="NCBI Taxonomy" id="2954383"/>
    <lineage>
        <taxon>Bacteria</taxon>
        <taxon>Pseudomonadati</taxon>
        <taxon>Pseudomonadota</taxon>
        <taxon>Betaproteobacteria</taxon>
        <taxon>Candidatus Accumulibacter</taxon>
    </lineage>
</organism>
<evidence type="ECO:0000313" key="10">
    <source>
        <dbReference type="Proteomes" id="UP000509684"/>
    </source>
</evidence>
<dbReference type="STRING" id="1453999.AW06_003055"/>
<dbReference type="Proteomes" id="UP000509684">
    <property type="component" value="Chromosome"/>
</dbReference>
<dbReference type="InterPro" id="IPR002797">
    <property type="entry name" value="Polysacc_synth"/>
</dbReference>
<protein>
    <submittedName>
        <fullName evidence="8">Oligosaccharide flippase family protein</fullName>
    </submittedName>
    <submittedName>
        <fullName evidence="7">Polysaccharide biosynthesis protein</fullName>
    </submittedName>
</protein>
<gene>
    <name evidence="7" type="ORF">AW06_003055</name>
    <name evidence="8" type="ORF">HWD57_19360</name>
</gene>
<evidence type="ECO:0000256" key="2">
    <source>
        <dbReference type="ARBA" id="ARBA00022475"/>
    </source>
</evidence>
<comment type="subcellular location">
    <subcellularLocation>
        <location evidence="1">Cell membrane</location>
        <topology evidence="1">Multi-pass membrane protein</topology>
    </subcellularLocation>
</comment>
<feature type="transmembrane region" description="Helical" evidence="6">
    <location>
        <begin position="106"/>
        <end position="130"/>
    </location>
</feature>
<feature type="transmembrane region" description="Helical" evidence="6">
    <location>
        <begin position="381"/>
        <end position="405"/>
    </location>
</feature>
<feature type="transmembrane region" description="Helical" evidence="6">
    <location>
        <begin position="78"/>
        <end position="100"/>
    </location>
</feature>
<evidence type="ECO:0000256" key="1">
    <source>
        <dbReference type="ARBA" id="ARBA00004651"/>
    </source>
</evidence>
<sequence>MANSLRKNFSWSLVGNIVYALCQWMMLIIIARLGNARDVGIYSLALAISAPVMLFLGMNLRVAIATDQKHQFNIQDYLALRVCSSTAAVLIISFASFFLYRTESDVLIAIFMVSLMKSVESLSDVCYGFFQKNERNDLISQSLILRGVSTVLLLVPAYVYLGSLTESLGVVLSVWLTILVVFDARKLRNISATGTGHRFRFSQCAGLLKVVYPLGFVALLDSLTPNITRYAVEYFFGLEKLGYFSAIAYLMVAGGTVAGALGNAATPRMARHFANNEWSEFCRVGLTSVLLGSGVGVCGLMVSVFYGEQLLGFIYGEPYIAYQPCFVIVMLASILWYAAGLTGCMLNAARRFGHQLLANWLAISAVCIAVAGLGREGGINGIAWALAIGMGARLAASLGLLFMTLRKGMG</sequence>
<feature type="transmembrane region" description="Helical" evidence="6">
    <location>
        <begin position="326"/>
        <end position="349"/>
    </location>
</feature>
<evidence type="ECO:0000313" key="7">
    <source>
        <dbReference type="EMBL" id="KFB75888.1"/>
    </source>
</evidence>
<evidence type="ECO:0000313" key="8">
    <source>
        <dbReference type="EMBL" id="QLH51714.1"/>
    </source>
</evidence>
<evidence type="ECO:0000256" key="4">
    <source>
        <dbReference type="ARBA" id="ARBA00022989"/>
    </source>
</evidence>
<dbReference type="EMBL" id="JDST02000070">
    <property type="protein sequence ID" value="KFB75888.1"/>
    <property type="molecule type" value="Genomic_DNA"/>
</dbReference>
<accession>A0A080M3U5</accession>
<dbReference type="PANTHER" id="PTHR30250">
    <property type="entry name" value="PST FAMILY PREDICTED COLANIC ACID TRANSPORTER"/>
    <property type="match status" value="1"/>
</dbReference>
<reference evidence="8" key="3">
    <citation type="submission" date="2020-06" db="EMBL/GenBank/DDBJ databases">
        <authorList>
            <person name="Arumugam K."/>
            <person name="Besarab I."/>
            <person name="Haryono M."/>
            <person name="Bagci C."/>
            <person name="Beier S."/>
            <person name="Buchfink B."/>
            <person name="Gorska A."/>
            <person name="Qiu G."/>
            <person name="Huson D.H."/>
            <person name="Williams R.B."/>
        </authorList>
    </citation>
    <scope>NUCLEOTIDE SEQUENCE</scope>
    <source>
        <strain evidence="8">SSA1</strain>
    </source>
</reference>
<reference evidence="7 9" key="1">
    <citation type="submission" date="2014-02" db="EMBL/GenBank/DDBJ databases">
        <title>Expanding our view of genomic diversity in Candidatus Accumulibacter clades.</title>
        <authorList>
            <person name="Skennerton C.T."/>
            <person name="Barr J.J."/>
            <person name="Slater F.R."/>
            <person name="Bond P.L."/>
            <person name="Tyson G.W."/>
        </authorList>
    </citation>
    <scope>NUCLEOTIDE SEQUENCE [LARGE SCALE GENOMIC DNA]</scope>
    <source>
        <strain evidence="9">SK-02</strain>
    </source>
</reference>
<feature type="transmembrane region" description="Helical" evidence="6">
    <location>
        <begin position="356"/>
        <end position="375"/>
    </location>
</feature>
<dbReference type="InterPro" id="IPR050833">
    <property type="entry name" value="Poly_Biosynth_Transport"/>
</dbReference>
<dbReference type="Pfam" id="PF01943">
    <property type="entry name" value="Polysacc_synt"/>
    <property type="match status" value="1"/>
</dbReference>
<dbReference type="AlphaFoldDB" id="A0A080M3U5"/>
<keyword evidence="9" id="KW-1185">Reference proteome</keyword>
<dbReference type="GO" id="GO:0005886">
    <property type="term" value="C:plasma membrane"/>
    <property type="evidence" value="ECO:0007669"/>
    <property type="project" value="UniProtKB-SubCell"/>
</dbReference>
<dbReference type="RefSeq" id="WP_273704684.1">
    <property type="nucleotide sequence ID" value="NZ_JDST02000070.1"/>
</dbReference>
<evidence type="ECO:0000256" key="5">
    <source>
        <dbReference type="ARBA" id="ARBA00023136"/>
    </source>
</evidence>
<accession>A0A7D5ND49</accession>
<keyword evidence="2" id="KW-1003">Cell membrane</keyword>
<dbReference type="EMBL" id="CP058708">
    <property type="protein sequence ID" value="QLH51714.1"/>
    <property type="molecule type" value="Genomic_DNA"/>
</dbReference>
<name>A0A080M3U5_9PROT</name>
<reference evidence="8 10" key="2">
    <citation type="journal article" date="2019" name="Microbiome">
        <title>Annotated bacterial chromosomes from frame-shift-corrected long-read metagenomic data.</title>
        <authorList>
            <person name="Arumugam K."/>
            <person name="Bagci C."/>
            <person name="Bessarab I."/>
            <person name="Beier S."/>
            <person name="Buchfink B."/>
            <person name="Gorska A."/>
            <person name="Qiu G."/>
            <person name="Huson D.H."/>
            <person name="Williams R.B.H."/>
        </authorList>
    </citation>
    <scope>NUCLEOTIDE SEQUENCE [LARGE SCALE GENOMIC DNA]</scope>
    <source>
        <strain evidence="8">SSA1</strain>
    </source>
</reference>
<feature type="transmembrane region" description="Helical" evidence="6">
    <location>
        <begin position="205"/>
        <end position="223"/>
    </location>
</feature>
<evidence type="ECO:0000256" key="6">
    <source>
        <dbReference type="SAM" id="Phobius"/>
    </source>
</evidence>
<keyword evidence="3 6" id="KW-0812">Transmembrane</keyword>
<feature type="transmembrane region" description="Helical" evidence="6">
    <location>
        <begin position="284"/>
        <end position="306"/>
    </location>
</feature>